<keyword evidence="7" id="KW-0807">Transducer</keyword>
<feature type="transmembrane region" description="Helical" evidence="8">
    <location>
        <begin position="133"/>
        <end position="156"/>
    </location>
</feature>
<dbReference type="PANTHER" id="PTHR24243">
    <property type="entry name" value="G-PROTEIN COUPLED RECEPTOR"/>
    <property type="match status" value="1"/>
</dbReference>
<dbReference type="EMBL" id="CAJHNH020008478">
    <property type="protein sequence ID" value="CAG5136009.1"/>
    <property type="molecule type" value="Genomic_DNA"/>
</dbReference>
<protein>
    <recommendedName>
        <fullName evidence="9">G-protein coupled receptors family 1 profile domain-containing protein</fullName>
    </recommendedName>
</protein>
<evidence type="ECO:0000256" key="3">
    <source>
        <dbReference type="ARBA" id="ARBA00022989"/>
    </source>
</evidence>
<dbReference type="PANTHER" id="PTHR24243:SF233">
    <property type="entry name" value="THYROTROPIN-RELEASING HORMONE RECEPTOR"/>
    <property type="match status" value="1"/>
</dbReference>
<dbReference type="PROSITE" id="PS50262">
    <property type="entry name" value="G_PROTEIN_RECEP_F1_2"/>
    <property type="match status" value="1"/>
</dbReference>
<dbReference type="InterPro" id="IPR017452">
    <property type="entry name" value="GPCR_Rhodpsn_7TM"/>
</dbReference>
<keyword evidence="4" id="KW-0297">G-protein coupled receptor</keyword>
<dbReference type="InterPro" id="IPR000276">
    <property type="entry name" value="GPCR_Rhodpsn"/>
</dbReference>
<feature type="transmembrane region" description="Helical" evidence="8">
    <location>
        <begin position="195"/>
        <end position="216"/>
    </location>
</feature>
<name>A0A8S4A2S8_9EUPU</name>
<evidence type="ECO:0000256" key="5">
    <source>
        <dbReference type="ARBA" id="ARBA00023136"/>
    </source>
</evidence>
<evidence type="ECO:0000256" key="4">
    <source>
        <dbReference type="ARBA" id="ARBA00023040"/>
    </source>
</evidence>
<dbReference type="SUPFAM" id="SSF81321">
    <property type="entry name" value="Family A G protein-coupled receptor-like"/>
    <property type="match status" value="1"/>
</dbReference>
<dbReference type="OrthoDB" id="6126039at2759"/>
<feature type="transmembrane region" description="Helical" evidence="8">
    <location>
        <begin position="56"/>
        <end position="78"/>
    </location>
</feature>
<feature type="domain" description="G-protein coupled receptors family 1 profile" evidence="9">
    <location>
        <begin position="40"/>
        <end position="307"/>
    </location>
</feature>
<gene>
    <name evidence="10" type="ORF">CUNI_LOCUS21567</name>
</gene>
<evidence type="ECO:0000256" key="6">
    <source>
        <dbReference type="ARBA" id="ARBA00023170"/>
    </source>
</evidence>
<feature type="transmembrane region" description="Helical" evidence="8">
    <location>
        <begin position="284"/>
        <end position="308"/>
    </location>
</feature>
<feature type="transmembrane region" description="Helical" evidence="8">
    <location>
        <begin position="98"/>
        <end position="121"/>
    </location>
</feature>
<evidence type="ECO:0000313" key="10">
    <source>
        <dbReference type="EMBL" id="CAG5136009.1"/>
    </source>
</evidence>
<dbReference type="PRINTS" id="PR00237">
    <property type="entry name" value="GPCRRHODOPSN"/>
</dbReference>
<evidence type="ECO:0000256" key="7">
    <source>
        <dbReference type="ARBA" id="ARBA00023224"/>
    </source>
</evidence>
<keyword evidence="3 8" id="KW-1133">Transmembrane helix</keyword>
<evidence type="ECO:0000256" key="1">
    <source>
        <dbReference type="ARBA" id="ARBA00004141"/>
    </source>
</evidence>
<dbReference type="Pfam" id="PF10324">
    <property type="entry name" value="7TM_GPCR_Srw"/>
    <property type="match status" value="1"/>
</dbReference>
<keyword evidence="11" id="KW-1185">Reference proteome</keyword>
<keyword evidence="5 8" id="KW-0472">Membrane</keyword>
<evidence type="ECO:0000259" key="9">
    <source>
        <dbReference type="PROSITE" id="PS50262"/>
    </source>
</evidence>
<evidence type="ECO:0000256" key="8">
    <source>
        <dbReference type="SAM" id="Phobius"/>
    </source>
</evidence>
<dbReference type="GO" id="GO:0008528">
    <property type="term" value="F:G protein-coupled peptide receptor activity"/>
    <property type="evidence" value="ECO:0007669"/>
    <property type="project" value="InterPro"/>
</dbReference>
<feature type="transmembrane region" description="Helical" evidence="8">
    <location>
        <begin position="23"/>
        <end position="49"/>
    </location>
</feature>
<dbReference type="Proteomes" id="UP000678393">
    <property type="component" value="Unassembled WGS sequence"/>
</dbReference>
<dbReference type="Gene3D" id="1.20.1070.10">
    <property type="entry name" value="Rhodopsin 7-helix transmembrane proteins"/>
    <property type="match status" value="1"/>
</dbReference>
<keyword evidence="2 8" id="KW-0812">Transmembrane</keyword>
<reference evidence="10" key="1">
    <citation type="submission" date="2021-04" db="EMBL/GenBank/DDBJ databases">
        <authorList>
            <consortium name="Molecular Ecology Group"/>
        </authorList>
    </citation>
    <scope>NUCLEOTIDE SEQUENCE</scope>
</reference>
<accession>A0A8S4A2S8</accession>
<organism evidence="10 11">
    <name type="scientific">Candidula unifasciata</name>
    <dbReference type="NCBI Taxonomy" id="100452"/>
    <lineage>
        <taxon>Eukaryota</taxon>
        <taxon>Metazoa</taxon>
        <taxon>Spiralia</taxon>
        <taxon>Lophotrochozoa</taxon>
        <taxon>Mollusca</taxon>
        <taxon>Gastropoda</taxon>
        <taxon>Heterobranchia</taxon>
        <taxon>Euthyneura</taxon>
        <taxon>Panpulmonata</taxon>
        <taxon>Eupulmonata</taxon>
        <taxon>Stylommatophora</taxon>
        <taxon>Helicina</taxon>
        <taxon>Helicoidea</taxon>
        <taxon>Geomitridae</taxon>
        <taxon>Candidula</taxon>
    </lineage>
</organism>
<evidence type="ECO:0000256" key="2">
    <source>
        <dbReference type="ARBA" id="ARBA00022692"/>
    </source>
</evidence>
<evidence type="ECO:0000313" key="11">
    <source>
        <dbReference type="Proteomes" id="UP000678393"/>
    </source>
</evidence>
<dbReference type="AlphaFoldDB" id="A0A8S4A2S8"/>
<keyword evidence="6" id="KW-0675">Receptor</keyword>
<dbReference type="InterPro" id="IPR019427">
    <property type="entry name" value="7TM_GPCR_serpentine_rcpt_Srw"/>
</dbReference>
<sequence length="325" mass="37657">MNELEFNPVEIFLSNEERRISEIIMDFVISFTISNVGIVTNILVIIVFVKQGFKESVNISMTTIAVWDLIKCLAAAMQRMSGPLAVWSKSDAESWTNISVVVFNYLIVIQVTSLACLCVCIPFKVKWLLTTKVTLTVCLFISVVIFGLFSVMFGIYDIYWTHSNRYNTSIALYKHNEFYEANENPLFWYYNLSGILWPLVSFTVIVICTTIIVHMLRQSSKFRSGQAEINKESSNQLSTRDRQVVKMLVVIISVYVICLSPRIAIYIVKCFVYEFYFIRRYHNIFMFVCYILWILEMGNGAVNFFIFYAMSSSFRTTFTSICKKK</sequence>
<comment type="subcellular location">
    <subcellularLocation>
        <location evidence="1">Membrane</location>
        <topology evidence="1">Multi-pass membrane protein</topology>
    </subcellularLocation>
</comment>
<feature type="transmembrane region" description="Helical" evidence="8">
    <location>
        <begin position="244"/>
        <end position="264"/>
    </location>
</feature>
<comment type="caution">
    <text evidence="10">The sequence shown here is derived from an EMBL/GenBank/DDBJ whole genome shotgun (WGS) entry which is preliminary data.</text>
</comment>
<proteinExistence type="predicted"/>
<dbReference type="GO" id="GO:0005886">
    <property type="term" value="C:plasma membrane"/>
    <property type="evidence" value="ECO:0007669"/>
    <property type="project" value="TreeGrafter"/>
</dbReference>